<feature type="compositionally biased region" description="Pro residues" evidence="1">
    <location>
        <begin position="78"/>
        <end position="91"/>
    </location>
</feature>
<dbReference type="Proteomes" id="UP001500556">
    <property type="component" value="Unassembled WGS sequence"/>
</dbReference>
<feature type="region of interest" description="Disordered" evidence="1">
    <location>
        <begin position="72"/>
        <end position="93"/>
    </location>
</feature>
<sequence length="380" mass="42651">MPKLRMTPVDADQMRRERRRSEWRQGAEEGAQRLRHKRFTDLERRQPAIQAAVDQYRRLPNTEADVRLRTSGLRIDPPRPLPPALGGPPWPDGNTRAQIRAYDLRTRRPLARLVGSKGPSLNTYLAMIYVLQAEGGEPVSRHPLAVREYSGDVPWSVLCGRHDGSVRARRERMRRDLEALEGAALLRRESPTADRHVGGFALLREDGTAQPYTVPEETAAEPVLILPGNFFTNGWHLVLTPQEIALWLTIADAYAQTRDARADWAEDGVPLTQHTRWSHYGISGETYGALHELEEFGLISVHDAMPTRMSGKFTPPTAADRDAYKADGHAFSPVPYQLRPIENPFGRPAIYTVSHVLDGSPLPPRMLTSELTFEGLTSKA</sequence>
<organism evidence="2 3">
    <name type="scientific">Pedococcus ginsenosidimutans</name>
    <dbReference type="NCBI Taxonomy" id="490570"/>
    <lineage>
        <taxon>Bacteria</taxon>
        <taxon>Bacillati</taxon>
        <taxon>Actinomycetota</taxon>
        <taxon>Actinomycetes</taxon>
        <taxon>Micrococcales</taxon>
        <taxon>Intrasporangiaceae</taxon>
        <taxon>Pedococcus</taxon>
    </lineage>
</organism>
<evidence type="ECO:0000256" key="1">
    <source>
        <dbReference type="SAM" id="MobiDB-lite"/>
    </source>
</evidence>
<proteinExistence type="predicted"/>
<feature type="region of interest" description="Disordered" evidence="1">
    <location>
        <begin position="1"/>
        <end position="34"/>
    </location>
</feature>
<feature type="compositionally biased region" description="Basic and acidic residues" evidence="1">
    <location>
        <begin position="12"/>
        <end position="32"/>
    </location>
</feature>
<accession>A0ABP8Y7S8</accession>
<comment type="caution">
    <text evidence="2">The sequence shown here is derived from an EMBL/GenBank/DDBJ whole genome shotgun (WGS) entry which is preliminary data.</text>
</comment>
<name>A0ABP8Y7S8_9MICO</name>
<protein>
    <submittedName>
        <fullName evidence="2">Uncharacterized protein</fullName>
    </submittedName>
</protein>
<keyword evidence="3" id="KW-1185">Reference proteome</keyword>
<dbReference type="EMBL" id="BAABLO010000005">
    <property type="protein sequence ID" value="GAA4722384.1"/>
    <property type="molecule type" value="Genomic_DNA"/>
</dbReference>
<gene>
    <name evidence="2" type="ORF">GCM10025782_20430</name>
</gene>
<evidence type="ECO:0000313" key="2">
    <source>
        <dbReference type="EMBL" id="GAA4722384.1"/>
    </source>
</evidence>
<evidence type="ECO:0000313" key="3">
    <source>
        <dbReference type="Proteomes" id="UP001500556"/>
    </source>
</evidence>
<reference evidence="3" key="1">
    <citation type="journal article" date="2019" name="Int. J. Syst. Evol. Microbiol.">
        <title>The Global Catalogue of Microorganisms (GCM) 10K type strain sequencing project: providing services to taxonomists for standard genome sequencing and annotation.</title>
        <authorList>
            <consortium name="The Broad Institute Genomics Platform"/>
            <consortium name="The Broad Institute Genome Sequencing Center for Infectious Disease"/>
            <person name="Wu L."/>
            <person name="Ma J."/>
        </authorList>
    </citation>
    <scope>NUCLEOTIDE SEQUENCE [LARGE SCALE GENOMIC DNA]</scope>
    <source>
        <strain evidence="3">JCM 18961</strain>
    </source>
</reference>